<dbReference type="OrthoDB" id="436583at2759"/>
<keyword evidence="1" id="KW-0175">Coiled coil</keyword>
<evidence type="ECO:0000313" key="3">
    <source>
        <dbReference type="Proteomes" id="UP000186817"/>
    </source>
</evidence>
<name>A0A1Q9EVB4_SYMMI</name>
<dbReference type="EMBL" id="LSRX01000061">
    <property type="protein sequence ID" value="OLQ11313.1"/>
    <property type="molecule type" value="Genomic_DNA"/>
</dbReference>
<protein>
    <submittedName>
        <fullName evidence="2">Uncharacterized protein</fullName>
    </submittedName>
</protein>
<evidence type="ECO:0000256" key="1">
    <source>
        <dbReference type="SAM" id="Coils"/>
    </source>
</evidence>
<feature type="coiled-coil region" evidence="1">
    <location>
        <begin position="301"/>
        <end position="338"/>
    </location>
</feature>
<accession>A0A1Q9EVB4</accession>
<comment type="caution">
    <text evidence="2">The sequence shown here is derived from an EMBL/GenBank/DDBJ whole genome shotgun (WGS) entry which is preliminary data.</text>
</comment>
<sequence length="559" mass="64107">MALRRDVHSASSLLSGLSFMLEKHQSVESLEKLEKELQTCLRAAQKECKPDNAQATIREMRALLEQQQETIGSRGYTWEGRVFPDIHCDENEEPRVLDPKNLSRLEKQKIRRIVMPKPGSGNLEVPPNFMKMWEQAGTQRDQLFSMWAKAGGVKAVFLERVEILSQKTRKKKLTVKGGFYSKEDMKTENRIEKIVKWAESKGLVRTCEYDEETLEYWVNIRTEGELSREDLERVSHTKSLEGEGAPDIEQKPLVLMDDWHFDPADPMFHQNGNTKAASQISDYLREILKAKNSLDRFLDKLRSAANGKNQYKENIQKLEALLKEVDNLYEELADMKAVSGAQGDRDPPFLSPGSNNTKPWEKEGGPILKYLMLGQDGPAFFRPDFFHVYHSGVGKDFLGSSFVYAMKKLFNCGSVDKDLFALNEYLRRFLKGSKLYLHCGSLSVDTLGYSGTRDYPEGHWSKNADTAVLMRFLVTLLQQEKFSQTVRHDEILSQMLHSAIAMGHFMRRSLQSSYFMPSDDCEYVIQAVAVKTLQRYDTWVRIDRSFVKKPQSRKHQGGG</sequence>
<proteinExistence type="predicted"/>
<dbReference type="Proteomes" id="UP000186817">
    <property type="component" value="Unassembled WGS sequence"/>
</dbReference>
<reference evidence="2 3" key="1">
    <citation type="submission" date="2016-02" db="EMBL/GenBank/DDBJ databases">
        <title>Genome analysis of coral dinoflagellate symbionts highlights evolutionary adaptations to a symbiotic lifestyle.</title>
        <authorList>
            <person name="Aranda M."/>
            <person name="Li Y."/>
            <person name="Liew Y.J."/>
            <person name="Baumgarten S."/>
            <person name="Simakov O."/>
            <person name="Wilson M."/>
            <person name="Piel J."/>
            <person name="Ashoor H."/>
            <person name="Bougouffa S."/>
            <person name="Bajic V.B."/>
            <person name="Ryu T."/>
            <person name="Ravasi T."/>
            <person name="Bayer T."/>
            <person name="Micklem G."/>
            <person name="Kim H."/>
            <person name="Bhak J."/>
            <person name="Lajeunesse T.C."/>
            <person name="Voolstra C.R."/>
        </authorList>
    </citation>
    <scope>NUCLEOTIDE SEQUENCE [LARGE SCALE GENOMIC DNA]</scope>
    <source>
        <strain evidence="2 3">CCMP2467</strain>
    </source>
</reference>
<organism evidence="2 3">
    <name type="scientific">Symbiodinium microadriaticum</name>
    <name type="common">Dinoflagellate</name>
    <name type="synonym">Zooxanthella microadriatica</name>
    <dbReference type="NCBI Taxonomy" id="2951"/>
    <lineage>
        <taxon>Eukaryota</taxon>
        <taxon>Sar</taxon>
        <taxon>Alveolata</taxon>
        <taxon>Dinophyceae</taxon>
        <taxon>Suessiales</taxon>
        <taxon>Symbiodiniaceae</taxon>
        <taxon>Symbiodinium</taxon>
    </lineage>
</organism>
<keyword evidence="3" id="KW-1185">Reference proteome</keyword>
<evidence type="ECO:0000313" key="2">
    <source>
        <dbReference type="EMBL" id="OLQ11313.1"/>
    </source>
</evidence>
<gene>
    <name evidence="2" type="ORF">AK812_SmicGene4855</name>
</gene>
<dbReference type="AlphaFoldDB" id="A0A1Q9EVB4"/>